<proteinExistence type="inferred from homology"/>
<keyword evidence="8" id="KW-0653">Protein transport</keyword>
<keyword evidence="9 12" id="KW-1133">Transmembrane helix</keyword>
<evidence type="ECO:0000256" key="10">
    <source>
        <dbReference type="ARBA" id="ARBA00023136"/>
    </source>
</evidence>
<evidence type="ECO:0000256" key="4">
    <source>
        <dbReference type="ARBA" id="ARBA00022448"/>
    </source>
</evidence>
<evidence type="ECO:0000256" key="12">
    <source>
        <dbReference type="SAM" id="Phobius"/>
    </source>
</evidence>
<gene>
    <name evidence="13" type="ORF">HHI36_020570</name>
</gene>
<dbReference type="GO" id="GO:0016192">
    <property type="term" value="P:vesicle-mediated transport"/>
    <property type="evidence" value="ECO:0007669"/>
    <property type="project" value="UniProtKB-KW"/>
</dbReference>
<evidence type="ECO:0000256" key="11">
    <source>
        <dbReference type="ARBA" id="ARBA00032711"/>
    </source>
</evidence>
<organism evidence="13 14">
    <name type="scientific">Cryptolaemus montrouzieri</name>
    <dbReference type="NCBI Taxonomy" id="559131"/>
    <lineage>
        <taxon>Eukaryota</taxon>
        <taxon>Metazoa</taxon>
        <taxon>Ecdysozoa</taxon>
        <taxon>Arthropoda</taxon>
        <taxon>Hexapoda</taxon>
        <taxon>Insecta</taxon>
        <taxon>Pterygota</taxon>
        <taxon>Neoptera</taxon>
        <taxon>Endopterygota</taxon>
        <taxon>Coleoptera</taxon>
        <taxon>Polyphaga</taxon>
        <taxon>Cucujiformia</taxon>
        <taxon>Coccinelloidea</taxon>
        <taxon>Coccinellidae</taxon>
        <taxon>Scymninae</taxon>
        <taxon>Scymnini</taxon>
        <taxon>Cryptolaemus</taxon>
    </lineage>
</organism>
<accession>A0ABD2NAP7</accession>
<evidence type="ECO:0000256" key="5">
    <source>
        <dbReference type="ARBA" id="ARBA00022692"/>
    </source>
</evidence>
<comment type="subcellular location">
    <subcellularLocation>
        <location evidence="1">Endoplasmic reticulum membrane</location>
        <topology evidence="1">Single-pass type IV membrane protein</topology>
    </subcellularLocation>
</comment>
<comment type="caution">
    <text evidence="13">The sequence shown here is derived from an EMBL/GenBank/DDBJ whole genome shotgun (WGS) entry which is preliminary data.</text>
</comment>
<sequence length="137" mass="16230">MTIVNELDKDDYQNMREDLLTVRQRNVGKTPKSDDLDQILHHNEDVQQKLTSDMLTLTKNLKEQSELAKKIIRKDIDVLTRSSVLTDQNKAKLEVESSKLEENSRKAWKCWMWVILLVVMVVFMKMVLFMKVMKKKY</sequence>
<evidence type="ECO:0000313" key="14">
    <source>
        <dbReference type="Proteomes" id="UP001516400"/>
    </source>
</evidence>
<dbReference type="CDD" id="cd15860">
    <property type="entry name" value="SNARE_USE1"/>
    <property type="match status" value="1"/>
</dbReference>
<keyword evidence="10 12" id="KW-0472">Membrane</keyword>
<dbReference type="PANTHER" id="PTHR13050">
    <property type="entry name" value="USE1-LIKE PROTEIN"/>
    <property type="match status" value="1"/>
</dbReference>
<evidence type="ECO:0000256" key="9">
    <source>
        <dbReference type="ARBA" id="ARBA00022989"/>
    </source>
</evidence>
<dbReference type="Proteomes" id="UP001516400">
    <property type="component" value="Unassembled WGS sequence"/>
</dbReference>
<dbReference type="PANTHER" id="PTHR13050:SF7">
    <property type="entry name" value="VESICLE TRANSPORT PROTEIN USE1"/>
    <property type="match status" value="1"/>
</dbReference>
<dbReference type="InterPro" id="IPR019150">
    <property type="entry name" value="Vesicle_transport_protein_Use1"/>
</dbReference>
<dbReference type="AlphaFoldDB" id="A0ABD2NAP7"/>
<dbReference type="GO" id="GO:0015031">
    <property type="term" value="P:protein transport"/>
    <property type="evidence" value="ECO:0007669"/>
    <property type="project" value="UniProtKB-KW"/>
</dbReference>
<evidence type="ECO:0000256" key="6">
    <source>
        <dbReference type="ARBA" id="ARBA00022824"/>
    </source>
</evidence>
<reference evidence="13 14" key="1">
    <citation type="journal article" date="2021" name="BMC Biol.">
        <title>Horizontally acquired antibacterial genes associated with adaptive radiation of ladybird beetles.</title>
        <authorList>
            <person name="Li H.S."/>
            <person name="Tang X.F."/>
            <person name="Huang Y.H."/>
            <person name="Xu Z.Y."/>
            <person name="Chen M.L."/>
            <person name="Du X.Y."/>
            <person name="Qiu B.Y."/>
            <person name="Chen P.T."/>
            <person name="Zhang W."/>
            <person name="Slipinski A."/>
            <person name="Escalona H.E."/>
            <person name="Waterhouse R.M."/>
            <person name="Zwick A."/>
            <person name="Pang H."/>
        </authorList>
    </citation>
    <scope>NUCLEOTIDE SEQUENCE [LARGE SCALE GENOMIC DNA]</scope>
    <source>
        <strain evidence="13">SYSU2018</strain>
    </source>
</reference>
<dbReference type="GO" id="GO:0005789">
    <property type="term" value="C:endoplasmic reticulum membrane"/>
    <property type="evidence" value="ECO:0007669"/>
    <property type="project" value="UniProtKB-SubCell"/>
</dbReference>
<name>A0ABD2NAP7_9CUCU</name>
<dbReference type="EMBL" id="JABFTP020000083">
    <property type="protein sequence ID" value="KAL3275826.1"/>
    <property type="molecule type" value="Genomic_DNA"/>
</dbReference>
<dbReference type="Pfam" id="PF09753">
    <property type="entry name" value="Use1"/>
    <property type="match status" value="1"/>
</dbReference>
<keyword evidence="6" id="KW-0256">Endoplasmic reticulum</keyword>
<keyword evidence="5 12" id="KW-0812">Transmembrane</keyword>
<keyword evidence="4" id="KW-0813">Transport</keyword>
<keyword evidence="14" id="KW-1185">Reference proteome</keyword>
<evidence type="ECO:0000256" key="3">
    <source>
        <dbReference type="ARBA" id="ARBA00015843"/>
    </source>
</evidence>
<keyword evidence="7" id="KW-0931">ER-Golgi transport</keyword>
<evidence type="ECO:0000256" key="1">
    <source>
        <dbReference type="ARBA" id="ARBA00004163"/>
    </source>
</evidence>
<evidence type="ECO:0000256" key="8">
    <source>
        <dbReference type="ARBA" id="ARBA00022927"/>
    </source>
</evidence>
<evidence type="ECO:0000256" key="7">
    <source>
        <dbReference type="ARBA" id="ARBA00022892"/>
    </source>
</evidence>
<evidence type="ECO:0000256" key="2">
    <source>
        <dbReference type="ARBA" id="ARBA00007891"/>
    </source>
</evidence>
<comment type="similarity">
    <text evidence="2">Belongs to the USE1 family.</text>
</comment>
<evidence type="ECO:0000313" key="13">
    <source>
        <dbReference type="EMBL" id="KAL3275826.1"/>
    </source>
</evidence>
<feature type="transmembrane region" description="Helical" evidence="12">
    <location>
        <begin position="111"/>
        <end position="130"/>
    </location>
</feature>
<protein>
    <recommendedName>
        <fullName evidence="3">Vesicle transport protein USE1</fullName>
    </recommendedName>
    <alternativeName>
        <fullName evidence="11">USE1-like protein</fullName>
    </alternativeName>
</protein>